<name>A0A078F7K9_BRANA</name>
<evidence type="ECO:0000313" key="2">
    <source>
        <dbReference type="Proteomes" id="UP000028999"/>
    </source>
</evidence>
<organism evidence="1 2">
    <name type="scientific">Brassica napus</name>
    <name type="common">Rape</name>
    <dbReference type="NCBI Taxonomy" id="3708"/>
    <lineage>
        <taxon>Eukaryota</taxon>
        <taxon>Viridiplantae</taxon>
        <taxon>Streptophyta</taxon>
        <taxon>Embryophyta</taxon>
        <taxon>Tracheophyta</taxon>
        <taxon>Spermatophyta</taxon>
        <taxon>Magnoliopsida</taxon>
        <taxon>eudicotyledons</taxon>
        <taxon>Gunneridae</taxon>
        <taxon>Pentapetalae</taxon>
        <taxon>rosids</taxon>
        <taxon>malvids</taxon>
        <taxon>Brassicales</taxon>
        <taxon>Brassicaceae</taxon>
        <taxon>Brassiceae</taxon>
        <taxon>Brassica</taxon>
    </lineage>
</organism>
<proteinExistence type="predicted"/>
<dbReference type="Gramene" id="CDY09371">
    <property type="protein sequence ID" value="CDY09371"/>
    <property type="gene ID" value="GSBRNA2T00030844001"/>
</dbReference>
<gene>
    <name evidence="1" type="primary">BnaA02g26390D</name>
    <name evidence="1" type="ORF">GSBRNA2T00030844001</name>
</gene>
<accession>A0A078F7K9</accession>
<dbReference type="Proteomes" id="UP000028999">
    <property type="component" value="Unassembled WGS sequence"/>
</dbReference>
<sequence length="61" mass="6524">MALMRRGLLGAKKIIGLYIPAASTVVQKGFLAVYVGESQKMRYIIYGADLILESASVSSSS</sequence>
<evidence type="ECO:0000313" key="1">
    <source>
        <dbReference type="EMBL" id="CDY09371.1"/>
    </source>
</evidence>
<dbReference type="EMBL" id="LK031995">
    <property type="protein sequence ID" value="CDY09371.1"/>
    <property type="molecule type" value="Genomic_DNA"/>
</dbReference>
<reference evidence="1 2" key="1">
    <citation type="journal article" date="2014" name="Science">
        <title>Plant genetics. Early allopolyploid evolution in the post-Neolithic Brassica napus oilseed genome.</title>
        <authorList>
            <person name="Chalhoub B."/>
            <person name="Denoeud F."/>
            <person name="Liu S."/>
            <person name="Parkin I.A."/>
            <person name="Tang H."/>
            <person name="Wang X."/>
            <person name="Chiquet J."/>
            <person name="Belcram H."/>
            <person name="Tong C."/>
            <person name="Samans B."/>
            <person name="Correa M."/>
            <person name="Da Silva C."/>
            <person name="Just J."/>
            <person name="Falentin C."/>
            <person name="Koh C.S."/>
            <person name="Le Clainche I."/>
            <person name="Bernard M."/>
            <person name="Bento P."/>
            <person name="Noel B."/>
            <person name="Labadie K."/>
            <person name="Alberti A."/>
            <person name="Charles M."/>
            <person name="Arnaud D."/>
            <person name="Guo H."/>
            <person name="Daviaud C."/>
            <person name="Alamery S."/>
            <person name="Jabbari K."/>
            <person name="Zhao M."/>
            <person name="Edger P.P."/>
            <person name="Chelaifa H."/>
            <person name="Tack D."/>
            <person name="Lassalle G."/>
            <person name="Mestiri I."/>
            <person name="Schnel N."/>
            <person name="Le Paslier M.C."/>
            <person name="Fan G."/>
            <person name="Renault V."/>
            <person name="Bayer P.E."/>
            <person name="Golicz A.A."/>
            <person name="Manoli S."/>
            <person name="Lee T.H."/>
            <person name="Thi V.H."/>
            <person name="Chalabi S."/>
            <person name="Hu Q."/>
            <person name="Fan C."/>
            <person name="Tollenaere R."/>
            <person name="Lu Y."/>
            <person name="Battail C."/>
            <person name="Shen J."/>
            <person name="Sidebottom C.H."/>
            <person name="Wang X."/>
            <person name="Canaguier A."/>
            <person name="Chauveau A."/>
            <person name="Berard A."/>
            <person name="Deniot G."/>
            <person name="Guan M."/>
            <person name="Liu Z."/>
            <person name="Sun F."/>
            <person name="Lim Y.P."/>
            <person name="Lyons E."/>
            <person name="Town C.D."/>
            <person name="Bancroft I."/>
            <person name="Wang X."/>
            <person name="Meng J."/>
            <person name="Ma J."/>
            <person name="Pires J.C."/>
            <person name="King G.J."/>
            <person name="Brunel D."/>
            <person name="Delourme R."/>
            <person name="Renard M."/>
            <person name="Aury J.M."/>
            <person name="Adams K.L."/>
            <person name="Batley J."/>
            <person name="Snowdon R.J."/>
            <person name="Tost J."/>
            <person name="Edwards D."/>
            <person name="Zhou Y."/>
            <person name="Hua W."/>
            <person name="Sharpe A.G."/>
            <person name="Paterson A.H."/>
            <person name="Guan C."/>
            <person name="Wincker P."/>
        </authorList>
    </citation>
    <scope>NUCLEOTIDE SEQUENCE [LARGE SCALE GENOMIC DNA]</scope>
    <source>
        <strain evidence="2">cv. Darmor-bzh</strain>
    </source>
</reference>
<keyword evidence="2" id="KW-1185">Reference proteome</keyword>
<dbReference type="PaxDb" id="3708-A0A078F7K9"/>
<dbReference type="AlphaFoldDB" id="A0A078F7K9"/>
<protein>
    <submittedName>
        <fullName evidence="1">BnaA02g26390D protein</fullName>
    </submittedName>
</protein>